<dbReference type="EMBL" id="CP060774">
    <property type="protein sequence ID" value="QQK42197.1"/>
    <property type="molecule type" value="Genomic_DNA"/>
</dbReference>
<gene>
    <name evidence="11" type="ORF">Pdw03_5051</name>
</gene>
<dbReference type="GO" id="GO:0009251">
    <property type="term" value="P:glucan catabolic process"/>
    <property type="evidence" value="ECO:0007669"/>
    <property type="project" value="TreeGrafter"/>
</dbReference>
<dbReference type="Proteomes" id="UP000595662">
    <property type="component" value="Chromosome 1"/>
</dbReference>
<feature type="domain" description="Glycoside hydrolase family 5" evidence="10">
    <location>
        <begin position="38"/>
        <end position="302"/>
    </location>
</feature>
<feature type="chain" id="PRO_5031025181" description="cellulase" evidence="9">
    <location>
        <begin position="19"/>
        <end position="374"/>
    </location>
</feature>
<dbReference type="Pfam" id="PF00150">
    <property type="entry name" value="Cellulase"/>
    <property type="match status" value="1"/>
</dbReference>
<evidence type="ECO:0000256" key="6">
    <source>
        <dbReference type="ARBA" id="ARBA00023295"/>
    </source>
</evidence>
<dbReference type="FunFam" id="3.20.20.80:FF:000078">
    <property type="entry name" value="Endo-beta-1,4-glucanase B"/>
    <property type="match status" value="1"/>
</dbReference>
<evidence type="ECO:0000256" key="8">
    <source>
        <dbReference type="RuleBase" id="RU361153"/>
    </source>
</evidence>
<dbReference type="PANTHER" id="PTHR34142:SF1">
    <property type="entry name" value="GLYCOSIDE HYDROLASE FAMILY 5 DOMAIN-CONTAINING PROTEIN"/>
    <property type="match status" value="1"/>
</dbReference>
<evidence type="ECO:0000256" key="9">
    <source>
        <dbReference type="SAM" id="SignalP"/>
    </source>
</evidence>
<dbReference type="InterPro" id="IPR017853">
    <property type="entry name" value="GH"/>
</dbReference>
<dbReference type="Gene3D" id="3.20.20.80">
    <property type="entry name" value="Glycosidases"/>
    <property type="match status" value="1"/>
</dbReference>
<evidence type="ECO:0000256" key="3">
    <source>
        <dbReference type="ARBA" id="ARBA00012601"/>
    </source>
</evidence>
<proteinExistence type="inferred from homology"/>
<reference evidence="11 12" key="1">
    <citation type="submission" date="2020-08" db="EMBL/GenBank/DDBJ databases">
        <title>The completed genome sequence of the pathogenic ascomycete fungus Penicillium digitatum.</title>
        <authorList>
            <person name="Wang M."/>
        </authorList>
    </citation>
    <scope>NUCLEOTIDE SEQUENCE [LARGE SCALE GENOMIC DNA]</scope>
    <source>
        <strain evidence="11 12">PdW03</strain>
    </source>
</reference>
<evidence type="ECO:0000256" key="1">
    <source>
        <dbReference type="ARBA" id="ARBA00000966"/>
    </source>
</evidence>
<evidence type="ECO:0000313" key="12">
    <source>
        <dbReference type="Proteomes" id="UP000595662"/>
    </source>
</evidence>
<dbReference type="VEuPathDB" id="FungiDB:PDIP_05050"/>
<evidence type="ECO:0000259" key="10">
    <source>
        <dbReference type="Pfam" id="PF00150"/>
    </source>
</evidence>
<dbReference type="RefSeq" id="XP_065956331.1">
    <property type="nucleotide sequence ID" value="XM_066100931.1"/>
</dbReference>
<evidence type="ECO:0000256" key="5">
    <source>
        <dbReference type="ARBA" id="ARBA00022801"/>
    </source>
</evidence>
<evidence type="ECO:0000256" key="7">
    <source>
        <dbReference type="ARBA" id="ARBA00025192"/>
    </source>
</evidence>
<dbReference type="EC" id="3.2.1.4" evidence="3"/>
<sequence length="374" mass="39806">MRFTSLLILAGATGLVLAAPGPSISKRASSFVWFGANEAGAEFGSGKIPGKLNTDYIWPSNSSIQTLRSAGMNIFRIPFAMERLVPGTLTSSADATYLASLKSTVNYITSNGGFAVVDPHNFGRYYGNIITSTSDFAAFWTTLASEFASNKNVIFDTNNEFNSEDQTLVLNLNQAAINAIRAAGAKSQYIFVEGNSWTGAWTWTTVNDNMKALTDPQDLIIYEMHQYLDSDGSGTSETCVSSTIGQERVVAATQWLKDNDKKAFLGEFAGGANSVCQSAVIGMLDYLQANSDVWLGASWWSAGPWWGDYMYSLEPPSGIGYTSYMGLLERYFPGSGGSGGTNTAVTTTTSTTTVAAATKTPTIGSGTTGAAHNA</sequence>
<dbReference type="AlphaFoldDB" id="A0A7T6XJF8"/>
<name>A0A7T6XJF8_PENDI</name>
<feature type="signal peptide" evidence="9">
    <location>
        <begin position="1"/>
        <end position="18"/>
    </location>
</feature>
<comment type="similarity">
    <text evidence="2 8">Belongs to the glycosyl hydrolase 5 (cellulase A) family.</text>
</comment>
<protein>
    <recommendedName>
        <fullName evidence="3">cellulase</fullName>
        <ecNumber evidence="3">3.2.1.4</ecNumber>
    </recommendedName>
</protein>
<comment type="catalytic activity">
    <reaction evidence="1">
        <text>Endohydrolysis of (1-&gt;4)-beta-D-glucosidic linkages in cellulose, lichenin and cereal beta-D-glucans.</text>
        <dbReference type="EC" id="3.2.1.4"/>
    </reaction>
</comment>
<keyword evidence="6 8" id="KW-0326">Glycosidase</keyword>
<evidence type="ECO:0000256" key="2">
    <source>
        <dbReference type="ARBA" id="ARBA00005641"/>
    </source>
</evidence>
<dbReference type="GeneID" id="26228828"/>
<evidence type="ECO:0000313" key="11">
    <source>
        <dbReference type="EMBL" id="QQK42197.1"/>
    </source>
</evidence>
<dbReference type="PANTHER" id="PTHR34142">
    <property type="entry name" value="ENDO-BETA-1,4-GLUCANASE A"/>
    <property type="match status" value="1"/>
</dbReference>
<dbReference type="InterPro" id="IPR001547">
    <property type="entry name" value="Glyco_hydro_5"/>
</dbReference>
<evidence type="ECO:0000256" key="4">
    <source>
        <dbReference type="ARBA" id="ARBA00022729"/>
    </source>
</evidence>
<dbReference type="GO" id="GO:0008810">
    <property type="term" value="F:cellulase activity"/>
    <property type="evidence" value="ECO:0007669"/>
    <property type="project" value="UniProtKB-EC"/>
</dbReference>
<keyword evidence="5 8" id="KW-0378">Hydrolase</keyword>
<dbReference type="SUPFAM" id="SSF51445">
    <property type="entry name" value="(Trans)glycosidases"/>
    <property type="match status" value="1"/>
</dbReference>
<organism evidence="11 12">
    <name type="scientific">Penicillium digitatum</name>
    <name type="common">Green mold</name>
    <dbReference type="NCBI Taxonomy" id="36651"/>
    <lineage>
        <taxon>Eukaryota</taxon>
        <taxon>Fungi</taxon>
        <taxon>Dikarya</taxon>
        <taxon>Ascomycota</taxon>
        <taxon>Pezizomycotina</taxon>
        <taxon>Eurotiomycetes</taxon>
        <taxon>Eurotiomycetidae</taxon>
        <taxon>Eurotiales</taxon>
        <taxon>Aspergillaceae</taxon>
        <taxon>Penicillium</taxon>
    </lineage>
</organism>
<accession>A0A7T6XJF8</accession>
<comment type="function">
    <text evidence="7">Has endoglucanase activity on substrates containing beta-1,4 glycosidic bonds, like in carboxymethylcellulose (CMC), hydroxyethylcellulose (HEC) and beta-glucan. Involved in the degradation of complex natural cellulosic substrates.</text>
</comment>
<keyword evidence="4 9" id="KW-0732">Signal</keyword>